<keyword evidence="9" id="KW-1185">Reference proteome</keyword>
<feature type="domain" description="Cytochrome c" evidence="7">
    <location>
        <begin position="50"/>
        <end position="152"/>
    </location>
</feature>
<dbReference type="GO" id="GO:0020037">
    <property type="term" value="F:heme binding"/>
    <property type="evidence" value="ECO:0007669"/>
    <property type="project" value="InterPro"/>
</dbReference>
<keyword evidence="3 5" id="KW-0408">Iron</keyword>
<organism evidence="8 9">
    <name type="scientific">Tepidimonas fonticaldi</name>
    <dbReference type="NCBI Taxonomy" id="1101373"/>
    <lineage>
        <taxon>Bacteria</taxon>
        <taxon>Pseudomonadati</taxon>
        <taxon>Pseudomonadota</taxon>
        <taxon>Betaproteobacteria</taxon>
        <taxon>Burkholderiales</taxon>
        <taxon>Tepidimonas</taxon>
    </lineage>
</organism>
<feature type="signal peptide" evidence="6">
    <location>
        <begin position="1"/>
        <end position="26"/>
    </location>
</feature>
<evidence type="ECO:0000256" key="2">
    <source>
        <dbReference type="ARBA" id="ARBA00022723"/>
    </source>
</evidence>
<dbReference type="GO" id="GO:0009055">
    <property type="term" value="F:electron transfer activity"/>
    <property type="evidence" value="ECO:0007669"/>
    <property type="project" value="InterPro"/>
</dbReference>
<dbReference type="STRING" id="1101373.A9O67_00430"/>
<dbReference type="OrthoDB" id="9809720at2"/>
<feature type="domain" description="Cytochrome c" evidence="7">
    <location>
        <begin position="196"/>
        <end position="306"/>
    </location>
</feature>
<evidence type="ECO:0000256" key="4">
    <source>
        <dbReference type="PIRSR" id="PIRSR000018-50"/>
    </source>
</evidence>
<feature type="binding site" description="covalent" evidence="4">
    <location>
        <position position="335"/>
    </location>
    <ligand>
        <name>heme c</name>
        <dbReference type="ChEBI" id="CHEBI:61717"/>
        <label>3</label>
    </ligand>
</feature>
<keyword evidence="1 4" id="KW-0349">Heme</keyword>
<dbReference type="PANTHER" id="PTHR35008">
    <property type="entry name" value="BLL4482 PROTEIN-RELATED"/>
    <property type="match status" value="1"/>
</dbReference>
<dbReference type="Proteomes" id="UP000091969">
    <property type="component" value="Unassembled WGS sequence"/>
</dbReference>
<feature type="binding site" description="covalent" evidence="4">
    <location>
        <position position="214"/>
    </location>
    <ligand>
        <name>heme c</name>
        <dbReference type="ChEBI" id="CHEBI:61717"/>
        <label>2</label>
    </ligand>
</feature>
<evidence type="ECO:0000256" key="1">
    <source>
        <dbReference type="ARBA" id="ARBA00022617"/>
    </source>
</evidence>
<evidence type="ECO:0000313" key="9">
    <source>
        <dbReference type="Proteomes" id="UP000091969"/>
    </source>
</evidence>
<feature type="binding site" description="covalent" evidence="4">
    <location>
        <position position="211"/>
    </location>
    <ligand>
        <name>heme c</name>
        <dbReference type="ChEBI" id="CHEBI:61717"/>
        <label>2</label>
    </ligand>
</feature>
<dbReference type="InterPro" id="IPR009056">
    <property type="entry name" value="Cyt_c-like_dom"/>
</dbReference>
<feature type="binding site" description="covalent" evidence="4">
    <location>
        <position position="67"/>
    </location>
    <ligand>
        <name>heme c</name>
        <dbReference type="ChEBI" id="CHEBI:61717"/>
        <label>1</label>
    </ligand>
</feature>
<dbReference type="PIRSF" id="PIRSF000018">
    <property type="entry name" value="Mb_ADH_cyt_c"/>
    <property type="match status" value="1"/>
</dbReference>
<feature type="chain" id="PRO_5008343833" evidence="6">
    <location>
        <begin position="27"/>
        <end position="435"/>
    </location>
</feature>
<reference evidence="8 9" key="1">
    <citation type="submission" date="2016-06" db="EMBL/GenBank/DDBJ databases">
        <title>Genome sequence of Tepidimonas fonticaldi PL17.</title>
        <authorList>
            <person name="Pinnaka A.K."/>
        </authorList>
    </citation>
    <scope>NUCLEOTIDE SEQUENCE [LARGE SCALE GENOMIC DNA]</scope>
    <source>
        <strain evidence="8 9">PL17</strain>
    </source>
</reference>
<evidence type="ECO:0000313" key="8">
    <source>
        <dbReference type="EMBL" id="OBS31635.1"/>
    </source>
</evidence>
<dbReference type="GO" id="GO:0016020">
    <property type="term" value="C:membrane"/>
    <property type="evidence" value="ECO:0007669"/>
    <property type="project" value="InterPro"/>
</dbReference>
<dbReference type="RefSeq" id="WP_068606934.1">
    <property type="nucleotide sequence ID" value="NZ_LZDH01000012.1"/>
</dbReference>
<proteinExistence type="predicted"/>
<feature type="binding site" description="axial binding residue" evidence="5">
    <location>
        <position position="215"/>
    </location>
    <ligand>
        <name>heme c</name>
        <dbReference type="ChEBI" id="CHEBI:61717"/>
        <label>2</label>
    </ligand>
    <ligandPart>
        <name>Fe</name>
        <dbReference type="ChEBI" id="CHEBI:18248"/>
    </ligandPart>
</feature>
<dbReference type="Gene3D" id="1.10.760.10">
    <property type="entry name" value="Cytochrome c-like domain"/>
    <property type="match status" value="2"/>
</dbReference>
<dbReference type="GO" id="GO:0005506">
    <property type="term" value="F:iron ion binding"/>
    <property type="evidence" value="ECO:0007669"/>
    <property type="project" value="InterPro"/>
</dbReference>
<dbReference type="InterPro" id="IPR051459">
    <property type="entry name" value="Cytochrome_c-type_DH"/>
</dbReference>
<dbReference type="PROSITE" id="PS51007">
    <property type="entry name" value="CYTC"/>
    <property type="match status" value="3"/>
</dbReference>
<protein>
    <submittedName>
        <fullName evidence="8">Alcohol dehydrogenase</fullName>
    </submittedName>
</protein>
<dbReference type="InterPro" id="IPR036909">
    <property type="entry name" value="Cyt_c-like_dom_sf"/>
</dbReference>
<name>A0A1A6DXW9_9BURK</name>
<dbReference type="PANTHER" id="PTHR35008:SF4">
    <property type="entry name" value="BLL4482 PROTEIN"/>
    <property type="match status" value="1"/>
</dbReference>
<keyword evidence="2 5" id="KW-0479">Metal-binding</keyword>
<dbReference type="AlphaFoldDB" id="A0A1A6DXW9"/>
<comment type="cofactor">
    <cofactor evidence="4">
        <name>heme c</name>
        <dbReference type="ChEBI" id="CHEBI:61717"/>
    </cofactor>
    <text evidence="4">Binds 3 heme c groups covalently per subunit.</text>
</comment>
<feature type="binding site" description="axial binding residue" evidence="5">
    <location>
        <position position="336"/>
    </location>
    <ligand>
        <name>heme c</name>
        <dbReference type="ChEBI" id="CHEBI:61717"/>
        <label>3</label>
    </ligand>
    <ligandPart>
        <name>Fe</name>
        <dbReference type="ChEBI" id="CHEBI:18248"/>
    </ligandPart>
</feature>
<dbReference type="SUPFAM" id="SSF46626">
    <property type="entry name" value="Cytochrome c"/>
    <property type="match status" value="3"/>
</dbReference>
<dbReference type="InterPro" id="IPR014353">
    <property type="entry name" value="Membr-bd_ADH_cyt_c"/>
</dbReference>
<feature type="domain" description="Cytochrome c" evidence="7">
    <location>
        <begin position="319"/>
        <end position="414"/>
    </location>
</feature>
<evidence type="ECO:0000256" key="6">
    <source>
        <dbReference type="SAM" id="SignalP"/>
    </source>
</evidence>
<evidence type="ECO:0000256" key="3">
    <source>
        <dbReference type="ARBA" id="ARBA00023004"/>
    </source>
</evidence>
<feature type="binding site" description="axial binding residue" evidence="5">
    <location>
        <position position="68"/>
    </location>
    <ligand>
        <name>heme c</name>
        <dbReference type="ChEBI" id="CHEBI:61717"/>
        <label>1</label>
    </ligand>
    <ligandPart>
        <name>Fe</name>
        <dbReference type="ChEBI" id="CHEBI:18248"/>
    </ligandPart>
</feature>
<evidence type="ECO:0000259" key="7">
    <source>
        <dbReference type="PROSITE" id="PS51007"/>
    </source>
</evidence>
<accession>A0A1A6DXW9</accession>
<gene>
    <name evidence="8" type="ORF">A9O67_00430</name>
</gene>
<dbReference type="EMBL" id="LZDH01000012">
    <property type="protein sequence ID" value="OBS31635.1"/>
    <property type="molecule type" value="Genomic_DNA"/>
</dbReference>
<comment type="caution">
    <text evidence="8">The sequence shown here is derived from an EMBL/GenBank/DDBJ whole genome shotgun (WGS) entry which is preliminary data.</text>
</comment>
<evidence type="ECO:0000256" key="5">
    <source>
        <dbReference type="PIRSR" id="PIRSR000018-51"/>
    </source>
</evidence>
<dbReference type="Pfam" id="PF00034">
    <property type="entry name" value="Cytochrom_C"/>
    <property type="match status" value="2"/>
</dbReference>
<feature type="binding site" description="covalent" evidence="4">
    <location>
        <position position="332"/>
    </location>
    <ligand>
        <name>heme c</name>
        <dbReference type="ChEBI" id="CHEBI:61717"/>
        <label>3</label>
    </ligand>
</feature>
<feature type="binding site" description="covalent" evidence="4">
    <location>
        <position position="64"/>
    </location>
    <ligand>
        <name>heme c</name>
        <dbReference type="ChEBI" id="CHEBI:61717"/>
        <label>1</label>
    </ligand>
</feature>
<dbReference type="GO" id="GO:0016614">
    <property type="term" value="F:oxidoreductase activity, acting on CH-OH group of donors"/>
    <property type="evidence" value="ECO:0007669"/>
    <property type="project" value="InterPro"/>
</dbReference>
<keyword evidence="6" id="KW-0732">Signal</keyword>
<sequence length="435" mass="46558">MSRSLHRWNTRARAALAALASLLALAAAWLLWPARPVEVARPDPPATDAATVERGRYLATLGNCQTCHTARGGTPYAGGRAIPTPFGLVYSSNLTPGAGGLQGWTAADFWRALHHGQSRDGRWLTPAFPYNNTTHITRADSDALFAYLMSLPPVDGAPPDHALRWPYGTQAALKVWRALYFRPAEAASTATAPVGVTAERGAYLVRGLGHCSACHATRGTLGGSNDMLGLAGGLIPVQNWYAPSLNDPAEAGVQDWTVDEVVRLFRDGRARDAAVHGPMAEVVLHSTQHWRDEDLRAMALHLQALPRQPAPAASAEPTLLRADGAAVYRQYCAQCHGEQGEGMRGANGGWAYPPLAGNRAVTLGNPANLVQMVLNGGFGVATRGHPQPFGMPPYVLELNDAQMAAVITHIRARWGNQAPPVSELDVRELRGSSLR</sequence>